<dbReference type="InterPro" id="IPR013149">
    <property type="entry name" value="ADH-like_C"/>
</dbReference>
<evidence type="ECO:0000256" key="4">
    <source>
        <dbReference type="ARBA" id="ARBA00023002"/>
    </source>
</evidence>
<dbReference type="PANTHER" id="PTHR43401">
    <property type="entry name" value="L-THREONINE 3-DEHYDROGENASE"/>
    <property type="match status" value="1"/>
</dbReference>
<protein>
    <submittedName>
        <fullName evidence="7">L-iditol 2-dehydrogenase</fullName>
    </submittedName>
</protein>
<keyword evidence="3 5" id="KW-0862">Zinc</keyword>
<accession>A0A1I2BNZ6</accession>
<dbReference type="Pfam" id="PF08240">
    <property type="entry name" value="ADH_N"/>
    <property type="match status" value="1"/>
</dbReference>
<dbReference type="Pfam" id="PF00107">
    <property type="entry name" value="ADH_zinc_N"/>
    <property type="match status" value="1"/>
</dbReference>
<proteinExistence type="inferred from homology"/>
<dbReference type="PANTHER" id="PTHR43401:SF2">
    <property type="entry name" value="L-THREONINE 3-DEHYDROGENASE"/>
    <property type="match status" value="1"/>
</dbReference>
<evidence type="ECO:0000256" key="3">
    <source>
        <dbReference type="ARBA" id="ARBA00022833"/>
    </source>
</evidence>
<dbReference type="AlphaFoldDB" id="A0A1I2BNZ6"/>
<dbReference type="OrthoDB" id="9797931at2"/>
<organism evidence="7 8">
    <name type="scientific">Blastococcus tunisiensis</name>
    <dbReference type="NCBI Taxonomy" id="1798228"/>
    <lineage>
        <taxon>Bacteria</taxon>
        <taxon>Bacillati</taxon>
        <taxon>Actinomycetota</taxon>
        <taxon>Actinomycetes</taxon>
        <taxon>Geodermatophilales</taxon>
        <taxon>Geodermatophilaceae</taxon>
        <taxon>Blastococcus</taxon>
    </lineage>
</organism>
<dbReference type="SMART" id="SM00829">
    <property type="entry name" value="PKS_ER"/>
    <property type="match status" value="1"/>
</dbReference>
<name>A0A1I2BNZ6_9ACTN</name>
<feature type="domain" description="Enoyl reductase (ER)" evidence="6">
    <location>
        <begin position="13"/>
        <end position="349"/>
    </location>
</feature>
<evidence type="ECO:0000256" key="2">
    <source>
        <dbReference type="ARBA" id="ARBA00022723"/>
    </source>
</evidence>
<dbReference type="InterPro" id="IPR011032">
    <property type="entry name" value="GroES-like_sf"/>
</dbReference>
<keyword evidence="8" id="KW-1185">Reference proteome</keyword>
<dbReference type="Proteomes" id="UP000198589">
    <property type="component" value="Unassembled WGS sequence"/>
</dbReference>
<dbReference type="GO" id="GO:0016491">
    <property type="term" value="F:oxidoreductase activity"/>
    <property type="evidence" value="ECO:0007669"/>
    <property type="project" value="UniProtKB-KW"/>
</dbReference>
<gene>
    <name evidence="7" type="ORF">SAMN05216574_104225</name>
</gene>
<evidence type="ECO:0000256" key="1">
    <source>
        <dbReference type="ARBA" id="ARBA00001947"/>
    </source>
</evidence>
<dbReference type="InterPro" id="IPR020843">
    <property type="entry name" value="ER"/>
</dbReference>
<reference evidence="8" key="1">
    <citation type="submission" date="2016-10" db="EMBL/GenBank/DDBJ databases">
        <authorList>
            <person name="Varghese N."/>
            <person name="Submissions S."/>
        </authorList>
    </citation>
    <scope>NUCLEOTIDE SEQUENCE [LARGE SCALE GENOMIC DNA]</scope>
    <source>
        <strain evidence="8">DSM 46838</strain>
    </source>
</reference>
<dbReference type="RefSeq" id="WP_092196114.1">
    <property type="nucleotide sequence ID" value="NZ_FOND01000004.1"/>
</dbReference>
<evidence type="ECO:0000313" key="7">
    <source>
        <dbReference type="EMBL" id="SFE57886.1"/>
    </source>
</evidence>
<dbReference type="STRING" id="1798228.SAMN05216574_104225"/>
<sequence>MTETMQALVVLEPDVLEIQEKPVPEPGPHEVLARVRSTAICGTDAHLIRGDYPGFWPPAFPFTPGHEWAGDIVALGPGAEAFGWQVGDRVAGTSHNACGACQKCVEGRYNLCENYGKPGLHAQYGHNVQGCDATYVVHDVKTIFKLPDSISYDEGAVIDPASIALHVARRGNIQPGDTVVVTGAGAIGLLAADSALICGAARVVVVGRGYRLEKAAALGFETVDTTAGDPVAEVRGRTGGLGADVVLECAGVPDTLTWAMAMLRRGGRCAMVGIPTEDVALSIQPLVLDELELVGSRASAGEMRRVIPFVADGRVRVSELITHRFPLAEYDKALATFNDRSSGAMKIIVHP</sequence>
<evidence type="ECO:0000256" key="5">
    <source>
        <dbReference type="RuleBase" id="RU361277"/>
    </source>
</evidence>
<keyword evidence="2 5" id="KW-0479">Metal-binding</keyword>
<dbReference type="Gene3D" id="3.40.50.720">
    <property type="entry name" value="NAD(P)-binding Rossmann-like Domain"/>
    <property type="match status" value="1"/>
</dbReference>
<dbReference type="InterPro" id="IPR002328">
    <property type="entry name" value="ADH_Zn_CS"/>
</dbReference>
<dbReference type="InterPro" id="IPR036291">
    <property type="entry name" value="NAD(P)-bd_dom_sf"/>
</dbReference>
<dbReference type="PROSITE" id="PS00059">
    <property type="entry name" value="ADH_ZINC"/>
    <property type="match status" value="1"/>
</dbReference>
<comment type="cofactor">
    <cofactor evidence="1 5">
        <name>Zn(2+)</name>
        <dbReference type="ChEBI" id="CHEBI:29105"/>
    </cofactor>
</comment>
<dbReference type="SUPFAM" id="SSF51735">
    <property type="entry name" value="NAD(P)-binding Rossmann-fold domains"/>
    <property type="match status" value="1"/>
</dbReference>
<dbReference type="InterPro" id="IPR050129">
    <property type="entry name" value="Zn_alcohol_dh"/>
</dbReference>
<dbReference type="EMBL" id="FOND01000004">
    <property type="protein sequence ID" value="SFE57886.1"/>
    <property type="molecule type" value="Genomic_DNA"/>
</dbReference>
<keyword evidence="4" id="KW-0560">Oxidoreductase</keyword>
<evidence type="ECO:0000259" key="6">
    <source>
        <dbReference type="SMART" id="SM00829"/>
    </source>
</evidence>
<evidence type="ECO:0000313" key="8">
    <source>
        <dbReference type="Proteomes" id="UP000198589"/>
    </source>
</evidence>
<dbReference type="InterPro" id="IPR013154">
    <property type="entry name" value="ADH-like_N"/>
</dbReference>
<dbReference type="Gene3D" id="3.90.180.10">
    <property type="entry name" value="Medium-chain alcohol dehydrogenases, catalytic domain"/>
    <property type="match status" value="1"/>
</dbReference>
<dbReference type="SUPFAM" id="SSF50129">
    <property type="entry name" value="GroES-like"/>
    <property type="match status" value="1"/>
</dbReference>
<dbReference type="GO" id="GO:0008270">
    <property type="term" value="F:zinc ion binding"/>
    <property type="evidence" value="ECO:0007669"/>
    <property type="project" value="InterPro"/>
</dbReference>
<comment type="similarity">
    <text evidence="5">Belongs to the zinc-containing alcohol dehydrogenase family.</text>
</comment>